<keyword evidence="2" id="KW-1185">Reference proteome</keyword>
<dbReference type="Proteomes" id="UP000179807">
    <property type="component" value="Unassembled WGS sequence"/>
</dbReference>
<name>A0A1J4L0D0_9EUKA</name>
<dbReference type="VEuPathDB" id="TrichDB:TRFO_41421"/>
<dbReference type="SUPFAM" id="SSF52058">
    <property type="entry name" value="L domain-like"/>
    <property type="match status" value="1"/>
</dbReference>
<protein>
    <recommendedName>
        <fullName evidence="3">Leucine Rich Repeat family protein</fullName>
    </recommendedName>
</protein>
<accession>A0A1J4L0D0</accession>
<evidence type="ECO:0008006" key="3">
    <source>
        <dbReference type="Google" id="ProtNLM"/>
    </source>
</evidence>
<proteinExistence type="predicted"/>
<dbReference type="GeneID" id="94848463"/>
<organism evidence="1 2">
    <name type="scientific">Tritrichomonas foetus</name>
    <dbReference type="NCBI Taxonomy" id="1144522"/>
    <lineage>
        <taxon>Eukaryota</taxon>
        <taxon>Metamonada</taxon>
        <taxon>Parabasalia</taxon>
        <taxon>Tritrichomonadida</taxon>
        <taxon>Tritrichomonadidae</taxon>
        <taxon>Tritrichomonas</taxon>
    </lineage>
</organism>
<reference evidence="1" key="1">
    <citation type="submission" date="2016-10" db="EMBL/GenBank/DDBJ databases">
        <authorList>
            <person name="Benchimol M."/>
            <person name="Almeida L.G."/>
            <person name="Vasconcelos A.T."/>
            <person name="Perreira-Neves A."/>
            <person name="Rosa I.A."/>
            <person name="Tasca T."/>
            <person name="Bogo M.R."/>
            <person name="de Souza W."/>
        </authorList>
    </citation>
    <scope>NUCLEOTIDE SEQUENCE [LARGE SCALE GENOMIC DNA]</scope>
    <source>
        <strain evidence="1">K</strain>
    </source>
</reference>
<dbReference type="AlphaFoldDB" id="A0A1J4L0D0"/>
<dbReference type="RefSeq" id="XP_068370105.1">
    <property type="nucleotide sequence ID" value="XM_068513759.1"/>
</dbReference>
<sequence length="615" mass="70266">MEENHELDLRGKSLETLSSDDIPLNTRDLYCSNNKLTILPSDIFHGKSKIWNIDLSYNSLINLDFLLIFNALGTLDLRHNSLMIDEVIQLREIHILHLYLDDNNFQKFTGDKSLAIPALLKRAWTIDGIFISDNIKKRAKEYRDSLAFSEGILAARRKQTSAHQKDSVSNLVSTFLGGNTCSFNHPMKFKTPEGITLSGVTKKPQIERLAFLSKTSHFILPEGDFYDYFGIALGILSVHWLNVNIALIPRVISRAYWSLISEDLLKLENWEQWIVLSMIDERIKSDNQKEIDIWNKVNLAKYLMFGNIPKLGTFPRLLICSIIYRNADITEEILNSEDMKIYLKFRSSGTFGSPECDFDSIHYEMLADLPVNANRIPKKNDIVAIRHPYTDEWVNSIVAQVGNGRVVLKVDDFFQQMTLNSMFWDGRGVFRENKRADDNLMSSSLKKSTKTFITIVDSIGDSESVKQDVTKFAVPLPPCAIPAKNVIPRDDPSFFLRAGQNMLNTSPFIDRKKRASSQFRGIVDPLPPKRKTHVRAAPTRRPTQIVDSVVNISLGQEVGPGRRLRKFHVRVVSTSTKKPSYVWINEDEIPPEDVQRLLDLYRKHIESKMIIIPGI</sequence>
<evidence type="ECO:0000313" key="1">
    <source>
        <dbReference type="EMBL" id="OHT16969.1"/>
    </source>
</evidence>
<comment type="caution">
    <text evidence="1">The sequence shown here is derived from an EMBL/GenBank/DDBJ whole genome shotgun (WGS) entry which is preliminary data.</text>
</comment>
<dbReference type="InterPro" id="IPR032675">
    <property type="entry name" value="LRR_dom_sf"/>
</dbReference>
<dbReference type="OrthoDB" id="5954088at2759"/>
<gene>
    <name evidence="1" type="ORF">TRFO_41421</name>
</gene>
<dbReference type="EMBL" id="MLAK01000054">
    <property type="protein sequence ID" value="OHT16969.1"/>
    <property type="molecule type" value="Genomic_DNA"/>
</dbReference>
<evidence type="ECO:0000313" key="2">
    <source>
        <dbReference type="Proteomes" id="UP000179807"/>
    </source>
</evidence>
<dbReference type="Gene3D" id="3.80.10.10">
    <property type="entry name" value="Ribonuclease Inhibitor"/>
    <property type="match status" value="1"/>
</dbReference>